<dbReference type="InterPro" id="IPR047057">
    <property type="entry name" value="MerR_fam"/>
</dbReference>
<dbReference type="InterPro" id="IPR010499">
    <property type="entry name" value="AraC_E-bd"/>
</dbReference>
<dbReference type="EMBL" id="AP022570">
    <property type="protein sequence ID" value="BBX49096.1"/>
    <property type="molecule type" value="Genomic_DNA"/>
</dbReference>
<dbReference type="Pfam" id="PF06445">
    <property type="entry name" value="GyrI-like"/>
    <property type="match status" value="1"/>
</dbReference>
<reference evidence="3 4" key="1">
    <citation type="journal article" date="2019" name="Emerg. Microbes Infect.">
        <title>Comprehensive subspecies identification of 175 nontuberculous mycobacteria species based on 7547 genomic profiles.</title>
        <authorList>
            <person name="Matsumoto Y."/>
            <person name="Kinjo T."/>
            <person name="Motooka D."/>
            <person name="Nabeya D."/>
            <person name="Jung N."/>
            <person name="Uechi K."/>
            <person name="Horii T."/>
            <person name="Iida T."/>
            <person name="Fujita J."/>
            <person name="Nakamura S."/>
        </authorList>
    </citation>
    <scope>NUCLEOTIDE SEQUENCE [LARGE SCALE GENOMIC DNA]</scope>
    <source>
        <strain evidence="3 4">JCM 12603</strain>
    </source>
</reference>
<evidence type="ECO:0000313" key="3">
    <source>
        <dbReference type="EMBL" id="BBX49096.1"/>
    </source>
</evidence>
<evidence type="ECO:0000256" key="1">
    <source>
        <dbReference type="ARBA" id="ARBA00023125"/>
    </source>
</evidence>
<dbReference type="KEGG" id="mpof:MPOR_01220"/>
<dbReference type="RefSeq" id="WP_163672075.1">
    <property type="nucleotide sequence ID" value="NZ_AP022570.1"/>
</dbReference>
<dbReference type="AlphaFoldDB" id="A0A6N4V0Z0"/>
<dbReference type="PANTHER" id="PTHR30204">
    <property type="entry name" value="REDOX-CYCLING DRUG-SENSING TRANSCRIPTIONAL ACTIVATOR SOXR"/>
    <property type="match status" value="1"/>
</dbReference>
<protein>
    <submittedName>
        <fullName evidence="3">MerR family transcriptional regulator</fullName>
    </submittedName>
</protein>
<evidence type="ECO:0000259" key="2">
    <source>
        <dbReference type="PROSITE" id="PS50937"/>
    </source>
</evidence>
<dbReference type="InterPro" id="IPR029442">
    <property type="entry name" value="GyrI-like"/>
</dbReference>
<proteinExistence type="predicted"/>
<dbReference type="GO" id="GO:0003677">
    <property type="term" value="F:DNA binding"/>
    <property type="evidence" value="ECO:0007669"/>
    <property type="project" value="UniProtKB-KW"/>
</dbReference>
<gene>
    <name evidence="3" type="ORF">MPOR_01220</name>
</gene>
<dbReference type="GO" id="GO:0003700">
    <property type="term" value="F:DNA-binding transcription factor activity"/>
    <property type="evidence" value="ECO:0007669"/>
    <property type="project" value="InterPro"/>
</dbReference>
<dbReference type="InterPro" id="IPR011256">
    <property type="entry name" value="Reg_factor_effector_dom_sf"/>
</dbReference>
<dbReference type="Pfam" id="PF13411">
    <property type="entry name" value="MerR_1"/>
    <property type="match status" value="1"/>
</dbReference>
<dbReference type="CDD" id="cd01107">
    <property type="entry name" value="HTH_BmrR"/>
    <property type="match status" value="1"/>
</dbReference>
<dbReference type="InterPro" id="IPR000551">
    <property type="entry name" value="MerR-type_HTH_dom"/>
</dbReference>
<organism evidence="3 4">
    <name type="scientific">Mycolicibacterium poriferae</name>
    <dbReference type="NCBI Taxonomy" id="39694"/>
    <lineage>
        <taxon>Bacteria</taxon>
        <taxon>Bacillati</taxon>
        <taxon>Actinomycetota</taxon>
        <taxon>Actinomycetes</taxon>
        <taxon>Mycobacteriales</taxon>
        <taxon>Mycobacteriaceae</taxon>
        <taxon>Mycolicibacterium</taxon>
    </lineage>
</organism>
<dbReference type="Gene3D" id="1.10.1660.10">
    <property type="match status" value="1"/>
</dbReference>
<sequence>MRSTLTIGEFATLTRLSVRTLRRYHAAGLLEPDTVDPSTGYRYYAPEQIPTAQVIHQLRQLDVPLAEIGTILATGDAQQRAAVVEGHLRRLEDEMDRTRMAVVSLRRLLHPEPVGLPIDVRTLPQRTVAGITGHVRLADSLAWYDAAMAELDGVFAPEERTGPPGGQFSNELFVQGAGALTVFRPVRNPRASGRIEVVELPEVELAVTVHPGPHDDIDVTYGKLGSWVVDHALTVAGPIHETYVVGPRDTPEPNLWRTEIGWPVFPLAPAANATAAE</sequence>
<dbReference type="PANTHER" id="PTHR30204:SF97">
    <property type="entry name" value="MERR FAMILY REGULATORY PROTEIN"/>
    <property type="match status" value="1"/>
</dbReference>
<dbReference type="SUPFAM" id="SSF46955">
    <property type="entry name" value="Putative DNA-binding domain"/>
    <property type="match status" value="1"/>
</dbReference>
<name>A0A6N4V0Z0_9MYCO</name>
<dbReference type="PROSITE" id="PS50937">
    <property type="entry name" value="HTH_MERR_2"/>
    <property type="match status" value="1"/>
</dbReference>
<keyword evidence="1" id="KW-0238">DNA-binding</keyword>
<dbReference type="Gene3D" id="3.20.80.10">
    <property type="entry name" value="Regulatory factor, effector binding domain"/>
    <property type="match status" value="1"/>
</dbReference>
<evidence type="ECO:0000313" key="4">
    <source>
        <dbReference type="Proteomes" id="UP000466785"/>
    </source>
</evidence>
<dbReference type="SMART" id="SM00422">
    <property type="entry name" value="HTH_MERR"/>
    <property type="match status" value="1"/>
</dbReference>
<keyword evidence="4" id="KW-1185">Reference proteome</keyword>
<dbReference type="InterPro" id="IPR009061">
    <property type="entry name" value="DNA-bd_dom_put_sf"/>
</dbReference>
<dbReference type="Proteomes" id="UP000466785">
    <property type="component" value="Chromosome"/>
</dbReference>
<accession>A0A6N4V0Z0</accession>
<dbReference type="SMART" id="SM00871">
    <property type="entry name" value="AraC_E_bind"/>
    <property type="match status" value="1"/>
</dbReference>
<feature type="domain" description="HTH merR-type" evidence="2">
    <location>
        <begin position="4"/>
        <end position="74"/>
    </location>
</feature>
<dbReference type="SUPFAM" id="SSF55136">
    <property type="entry name" value="Probable bacterial effector-binding domain"/>
    <property type="match status" value="1"/>
</dbReference>